<feature type="domain" description="YprB ribonuclease H-like" evidence="1">
    <location>
        <begin position="313"/>
        <end position="489"/>
    </location>
</feature>
<dbReference type="EMBL" id="CAADFF010000041">
    <property type="protein sequence ID" value="VFJ92992.1"/>
    <property type="molecule type" value="Genomic_DNA"/>
</dbReference>
<dbReference type="NCBIfam" id="TIGR03491">
    <property type="entry name" value="TM0106 family RecB-like putative nuclease"/>
    <property type="match status" value="1"/>
</dbReference>
<reference evidence="2" key="1">
    <citation type="submission" date="2019-02" db="EMBL/GenBank/DDBJ databases">
        <authorList>
            <person name="Gruber-Vodicka R. H."/>
            <person name="Seah K. B. B."/>
        </authorList>
    </citation>
    <scope>NUCLEOTIDE SEQUENCE</scope>
    <source>
        <strain evidence="2">BECK_M7</strain>
    </source>
</reference>
<dbReference type="InterPro" id="IPR011604">
    <property type="entry name" value="PDDEXK-like_dom_sf"/>
</dbReference>
<sequence length="498" mass="56816">MNDSTRRITASMLYDLVQCPHRVTMDIHGDPALRDEINPFVQLLWEKGTTHEHDVIDGLDVAVVDLSPHSGEEKEFLTRKAMDDAAPLIHGGRISVDNLLGYPDLLRKSNDGYIAGDIKSGAGEEGDENGRKPKKHYGVQLSLYTDILARCGMGASRRSFVWDIHRDEVTYDLDEPQGKRNPWTMWGVYRDALQQTQGIISRSLDTKPAYGSSCKLCHWYSACLAALEESDDLTLLPELGRAKRDAMMDRIPSISDLASIDVEGYITGRKTDFPGIGPDSLRKFQARARLNVAPDAKPYLKAPLTLPLSDTELFFDIEVDPMRDFCYLHGFVERRGGDNTTEKYTAFFTDAVHAKEEERAFSEAWQYIVERQPCVVHYYSKYERTIWRKLQSKYPRVCSTEDIEDLFDPARSVDLYFDVVKKATEWPTKDHTIKTLATFLGFEWRDTHPSGAASIEWFDQWVRSGDPSIKGRILEYNEDDCIATRVLLDGIRELPYFE</sequence>
<dbReference type="InterPro" id="IPR019993">
    <property type="entry name" value="RecB_nuclease_TM0106_put"/>
</dbReference>
<dbReference type="InterPro" id="IPR012337">
    <property type="entry name" value="RNaseH-like_sf"/>
</dbReference>
<dbReference type="Pfam" id="PF13482">
    <property type="entry name" value="RNase_H_2"/>
    <property type="match status" value="1"/>
</dbReference>
<dbReference type="InterPro" id="IPR038720">
    <property type="entry name" value="YprB_RNase_H-like_dom"/>
</dbReference>
<accession>A0A450UKA9</accession>
<name>A0A450UKA9_9GAMM</name>
<gene>
    <name evidence="2" type="ORF">BECKLFY1418B_GA0070995_10413</name>
</gene>
<dbReference type="AlphaFoldDB" id="A0A450UKA9"/>
<proteinExistence type="predicted"/>
<protein>
    <submittedName>
        <fullName evidence="2">RecB family nuclease, putative, TM0106 family</fullName>
    </submittedName>
</protein>
<evidence type="ECO:0000259" key="1">
    <source>
        <dbReference type="Pfam" id="PF13482"/>
    </source>
</evidence>
<evidence type="ECO:0000313" key="2">
    <source>
        <dbReference type="EMBL" id="VFJ92992.1"/>
    </source>
</evidence>
<dbReference type="SUPFAM" id="SSF53098">
    <property type="entry name" value="Ribonuclease H-like"/>
    <property type="match status" value="1"/>
</dbReference>
<organism evidence="2">
    <name type="scientific">Candidatus Kentrum sp. LFY</name>
    <dbReference type="NCBI Taxonomy" id="2126342"/>
    <lineage>
        <taxon>Bacteria</taxon>
        <taxon>Pseudomonadati</taxon>
        <taxon>Pseudomonadota</taxon>
        <taxon>Gammaproteobacteria</taxon>
        <taxon>Candidatus Kentrum</taxon>
    </lineage>
</organism>
<dbReference type="Gene3D" id="3.90.320.10">
    <property type="match status" value="1"/>
</dbReference>